<protein>
    <submittedName>
        <fullName evidence="2">Reverse transcriptase domain-containing protein</fullName>
    </submittedName>
</protein>
<evidence type="ECO:0000256" key="1">
    <source>
        <dbReference type="SAM" id="MobiDB-lite"/>
    </source>
</evidence>
<evidence type="ECO:0000313" key="2">
    <source>
        <dbReference type="EMBL" id="GEU40297.1"/>
    </source>
</evidence>
<name>A0A6L2JUS1_TANCI</name>
<dbReference type="AlphaFoldDB" id="A0A6L2JUS1"/>
<dbReference type="GO" id="GO:0003964">
    <property type="term" value="F:RNA-directed DNA polymerase activity"/>
    <property type="evidence" value="ECO:0007669"/>
    <property type="project" value="UniProtKB-KW"/>
</dbReference>
<sequence>MDPSLSLGKICLGENVVEISSDKVEESGDWDSLEYQTLLVVKERRKQKLWFFTKWIPKSWSGIPAYDWWHSQYPERHFLTFNGFCHQTFRAARSDVMRNTESDSDDEEEYEIKRNKFRASIYGPKPTPYLNFNDQAERSLALHTITNPFWNISVWKKAASFLCSLPEEMMLKPDHQDPNALDNLKPWKKCCFHKFTMNSCYGEVATMRRSLARVLTNLVLRRLSASTYYRDFDTTTLRELIDSEGRLILEDSQPDVLRIGIPRPQRASMQDLYQGVFEHMAGVYSVPLQGAYNPPSYAQPQYDQYYQQIPISTTTISIVVSAAPNIGKQEKERGTYKNYLKYEESRVRIKCRSISKKKKKSNYSSFQDLRSICNEDMVKYEGTRPSTTRARALNEKSNKKIPPMTSQPPDWRVCHMAGGHVGRGTIIQIFYHGLDEPIQAILDVGGIFLYKTLNEAYQLLEDRVLLKLDWSKGNKAKPFRKIIAFAESDENSPLLEKMEALTTRIDSQFKEIRGDMKEMRDGCNKCGGPHPLSDSDDKPMEDPRRWKQTMHPEDIKEIIMVEILSIGAIINITVEMKTKTQTLNHQAVTQDLETKFGRISDHQSSRPPANLDTKTIVYLDDSEDEAEEVKKEAEPLPKKPTQTGTPPFKAYKPKIPYLQRLNKEKMEARYAKFLDMIKEVRINVPLVDVLAGMPNYGKFLKDLVSNKSFVILEIEEDDRVPLILGRPFLHNANAIIRVMNKEPNLGIREDRATFHINKAIQHSYVNDGTCFRIDVIDEITEDKLDDLLDDSKPFLNTAEKISKTPLDNEFNEFMSGNVQ</sequence>
<reference evidence="2" key="1">
    <citation type="journal article" date="2019" name="Sci. Rep.">
        <title>Draft genome of Tanacetum cinerariifolium, the natural source of mosquito coil.</title>
        <authorList>
            <person name="Yamashiro T."/>
            <person name="Shiraishi A."/>
            <person name="Satake H."/>
            <person name="Nakayama K."/>
        </authorList>
    </citation>
    <scope>NUCLEOTIDE SEQUENCE</scope>
</reference>
<dbReference type="PANTHER" id="PTHR33067">
    <property type="entry name" value="RNA-DIRECTED DNA POLYMERASE-RELATED"/>
    <property type="match status" value="1"/>
</dbReference>
<keyword evidence="2" id="KW-0695">RNA-directed DNA polymerase</keyword>
<keyword evidence="2" id="KW-0808">Transferase</keyword>
<feature type="compositionally biased region" description="Basic and acidic residues" evidence="1">
    <location>
        <begin position="628"/>
        <end position="637"/>
    </location>
</feature>
<proteinExistence type="predicted"/>
<dbReference type="PANTHER" id="PTHR33067:SF9">
    <property type="entry name" value="RNA-DIRECTED DNA POLYMERASE"/>
    <property type="match status" value="1"/>
</dbReference>
<keyword evidence="2" id="KW-0548">Nucleotidyltransferase</keyword>
<accession>A0A6L2JUS1</accession>
<comment type="caution">
    <text evidence="2">The sequence shown here is derived from an EMBL/GenBank/DDBJ whole genome shotgun (WGS) entry which is preliminary data.</text>
</comment>
<feature type="region of interest" description="Disordered" evidence="1">
    <location>
        <begin position="622"/>
        <end position="649"/>
    </location>
</feature>
<dbReference type="EMBL" id="BKCJ010001284">
    <property type="protein sequence ID" value="GEU40297.1"/>
    <property type="molecule type" value="Genomic_DNA"/>
</dbReference>
<organism evidence="2">
    <name type="scientific">Tanacetum cinerariifolium</name>
    <name type="common">Dalmatian daisy</name>
    <name type="synonym">Chrysanthemum cinerariifolium</name>
    <dbReference type="NCBI Taxonomy" id="118510"/>
    <lineage>
        <taxon>Eukaryota</taxon>
        <taxon>Viridiplantae</taxon>
        <taxon>Streptophyta</taxon>
        <taxon>Embryophyta</taxon>
        <taxon>Tracheophyta</taxon>
        <taxon>Spermatophyta</taxon>
        <taxon>Magnoliopsida</taxon>
        <taxon>eudicotyledons</taxon>
        <taxon>Gunneridae</taxon>
        <taxon>Pentapetalae</taxon>
        <taxon>asterids</taxon>
        <taxon>campanulids</taxon>
        <taxon>Asterales</taxon>
        <taxon>Asteraceae</taxon>
        <taxon>Asteroideae</taxon>
        <taxon>Anthemideae</taxon>
        <taxon>Anthemidinae</taxon>
        <taxon>Tanacetum</taxon>
    </lineage>
</organism>
<gene>
    <name evidence="2" type="ORF">Tci_012275</name>
</gene>